<dbReference type="Proteomes" id="UP001529510">
    <property type="component" value="Unassembled WGS sequence"/>
</dbReference>
<organism evidence="1 2">
    <name type="scientific">Cirrhinus mrigala</name>
    <name type="common">Mrigala</name>
    <dbReference type="NCBI Taxonomy" id="683832"/>
    <lineage>
        <taxon>Eukaryota</taxon>
        <taxon>Metazoa</taxon>
        <taxon>Chordata</taxon>
        <taxon>Craniata</taxon>
        <taxon>Vertebrata</taxon>
        <taxon>Euteleostomi</taxon>
        <taxon>Actinopterygii</taxon>
        <taxon>Neopterygii</taxon>
        <taxon>Teleostei</taxon>
        <taxon>Ostariophysi</taxon>
        <taxon>Cypriniformes</taxon>
        <taxon>Cyprinidae</taxon>
        <taxon>Labeoninae</taxon>
        <taxon>Labeonini</taxon>
        <taxon>Cirrhinus</taxon>
    </lineage>
</organism>
<dbReference type="EMBL" id="JAMKFB020000007">
    <property type="protein sequence ID" value="KAL0188701.1"/>
    <property type="molecule type" value="Genomic_DNA"/>
</dbReference>
<protein>
    <submittedName>
        <fullName evidence="1">Uncharacterized protein</fullName>
    </submittedName>
</protein>
<gene>
    <name evidence="1" type="ORF">M9458_015800</name>
</gene>
<evidence type="ECO:0000313" key="2">
    <source>
        <dbReference type="Proteomes" id="UP001529510"/>
    </source>
</evidence>
<accession>A0ABD0QTW0</accession>
<feature type="non-terminal residue" evidence="1">
    <location>
        <position position="1"/>
    </location>
</feature>
<keyword evidence="2" id="KW-1185">Reference proteome</keyword>
<feature type="non-terminal residue" evidence="1">
    <location>
        <position position="56"/>
    </location>
</feature>
<reference evidence="1 2" key="1">
    <citation type="submission" date="2024-05" db="EMBL/GenBank/DDBJ databases">
        <title>Genome sequencing and assembly of Indian major carp, Cirrhinus mrigala (Hamilton, 1822).</title>
        <authorList>
            <person name="Mohindra V."/>
            <person name="Chowdhury L.M."/>
            <person name="Lal K."/>
            <person name="Jena J.K."/>
        </authorList>
    </citation>
    <scope>NUCLEOTIDE SEQUENCE [LARGE SCALE GENOMIC DNA]</scope>
    <source>
        <strain evidence="1">CM1030</strain>
        <tissue evidence="1">Blood</tissue>
    </source>
</reference>
<sequence>VLSIKRRHQFWKISQQEHLCCRSMQMMLMKEPMEKSHTVLCIKTALFLLSALIQKQ</sequence>
<evidence type="ECO:0000313" key="1">
    <source>
        <dbReference type="EMBL" id="KAL0188701.1"/>
    </source>
</evidence>
<proteinExistence type="predicted"/>
<comment type="caution">
    <text evidence="1">The sequence shown here is derived from an EMBL/GenBank/DDBJ whole genome shotgun (WGS) entry which is preliminary data.</text>
</comment>
<name>A0ABD0QTW0_CIRMR</name>
<dbReference type="AlphaFoldDB" id="A0ABD0QTW0"/>